<feature type="transmembrane region" description="Helical" evidence="6">
    <location>
        <begin position="193"/>
        <end position="211"/>
    </location>
</feature>
<feature type="transmembrane region" description="Helical" evidence="6">
    <location>
        <begin position="12"/>
        <end position="33"/>
    </location>
</feature>
<feature type="transmembrane region" description="Helical" evidence="6">
    <location>
        <begin position="39"/>
        <end position="59"/>
    </location>
</feature>
<evidence type="ECO:0000313" key="9">
    <source>
        <dbReference type="Proteomes" id="UP000252706"/>
    </source>
</evidence>
<evidence type="ECO:0000256" key="1">
    <source>
        <dbReference type="ARBA" id="ARBA00004141"/>
    </source>
</evidence>
<evidence type="ECO:0000256" key="4">
    <source>
        <dbReference type="ARBA" id="ARBA00022989"/>
    </source>
</evidence>
<sequence>MIQPPEISRRDWIMVVALGVIWGATFLVIEIALEGITPFWLATARVVFATALVGLIWQVRGGALFAERPTPATVGLTLVIGVLSTALPFLLISWGQQFVTSGFTGVSMASVALMVLPLAHFMVPGEQLSWRKVAGFVIGFAGVVILIGGQAFESSASANETFGRLAVLGAAGCYAISSVLLRKLPTVDSTGLTAITLAIGTPIALICALLVEGPPPAVDSRTFLALALLGMVPTAGAFLLRVMVVRSAGPTFMSLTNYQVPLWSVLFGWLVLNEPLPPSLLWALILILLGVALSQYGAFKRLFTQSDT</sequence>
<keyword evidence="5 6" id="KW-0472">Membrane</keyword>
<keyword evidence="3 6" id="KW-0812">Transmembrane</keyword>
<evidence type="ECO:0000256" key="2">
    <source>
        <dbReference type="ARBA" id="ARBA00007362"/>
    </source>
</evidence>
<feature type="transmembrane region" description="Helical" evidence="6">
    <location>
        <begin position="71"/>
        <end position="92"/>
    </location>
</feature>
<feature type="domain" description="EamA" evidence="7">
    <location>
        <begin position="13"/>
        <end position="147"/>
    </location>
</feature>
<feature type="transmembrane region" description="Helical" evidence="6">
    <location>
        <begin position="279"/>
        <end position="299"/>
    </location>
</feature>
<accession>A0A366WYY5</accession>
<feature type="transmembrane region" description="Helical" evidence="6">
    <location>
        <begin position="164"/>
        <end position="181"/>
    </location>
</feature>
<reference evidence="8 9" key="1">
    <citation type="submission" date="2018-07" db="EMBL/GenBank/DDBJ databases">
        <title>Modular assembly of carbohydrate-degrading microbial communities in the ocean.</title>
        <authorList>
            <person name="Enke T.N."/>
            <person name="Datta M.S."/>
            <person name="Schwartzman J.A."/>
            <person name="Cermak N."/>
            <person name="Schmitz D.A."/>
            <person name="Barrere J."/>
            <person name="Cordero O.X."/>
        </authorList>
    </citation>
    <scope>NUCLEOTIDE SEQUENCE [LARGE SCALE GENOMIC DNA]</scope>
    <source>
        <strain evidence="8 9">C3M10</strain>
    </source>
</reference>
<dbReference type="EMBL" id="QOCE01000029">
    <property type="protein sequence ID" value="RBW55595.1"/>
    <property type="molecule type" value="Genomic_DNA"/>
</dbReference>
<feature type="transmembrane region" description="Helical" evidence="6">
    <location>
        <begin position="223"/>
        <end position="243"/>
    </location>
</feature>
<dbReference type="InterPro" id="IPR037185">
    <property type="entry name" value="EmrE-like"/>
</dbReference>
<comment type="similarity">
    <text evidence="2">Belongs to the EamA transporter family.</text>
</comment>
<name>A0A366WYY5_9RHOB</name>
<evidence type="ECO:0000256" key="3">
    <source>
        <dbReference type="ARBA" id="ARBA00022692"/>
    </source>
</evidence>
<comment type="caution">
    <text evidence="8">The sequence shown here is derived from an EMBL/GenBank/DDBJ whole genome shotgun (WGS) entry which is preliminary data.</text>
</comment>
<feature type="transmembrane region" description="Helical" evidence="6">
    <location>
        <begin position="98"/>
        <end position="121"/>
    </location>
</feature>
<feature type="transmembrane region" description="Helical" evidence="6">
    <location>
        <begin position="133"/>
        <end position="152"/>
    </location>
</feature>
<dbReference type="OrthoDB" id="9810556at2"/>
<dbReference type="PANTHER" id="PTHR32322:SF2">
    <property type="entry name" value="EAMA DOMAIN-CONTAINING PROTEIN"/>
    <property type="match status" value="1"/>
</dbReference>
<evidence type="ECO:0000259" key="7">
    <source>
        <dbReference type="Pfam" id="PF00892"/>
    </source>
</evidence>
<dbReference type="Proteomes" id="UP000252706">
    <property type="component" value="Unassembled WGS sequence"/>
</dbReference>
<dbReference type="SUPFAM" id="SSF103481">
    <property type="entry name" value="Multidrug resistance efflux transporter EmrE"/>
    <property type="match status" value="2"/>
</dbReference>
<dbReference type="AlphaFoldDB" id="A0A366WYY5"/>
<evidence type="ECO:0000256" key="6">
    <source>
        <dbReference type="SAM" id="Phobius"/>
    </source>
</evidence>
<organism evidence="8 9">
    <name type="scientific">Phaeobacter gallaeciensis</name>
    <dbReference type="NCBI Taxonomy" id="60890"/>
    <lineage>
        <taxon>Bacteria</taxon>
        <taxon>Pseudomonadati</taxon>
        <taxon>Pseudomonadota</taxon>
        <taxon>Alphaproteobacteria</taxon>
        <taxon>Rhodobacterales</taxon>
        <taxon>Roseobacteraceae</taxon>
        <taxon>Phaeobacter</taxon>
    </lineage>
</organism>
<evidence type="ECO:0000313" key="8">
    <source>
        <dbReference type="EMBL" id="RBW55595.1"/>
    </source>
</evidence>
<dbReference type="PANTHER" id="PTHR32322">
    <property type="entry name" value="INNER MEMBRANE TRANSPORTER"/>
    <property type="match status" value="1"/>
</dbReference>
<proteinExistence type="inferred from homology"/>
<gene>
    <name evidence="8" type="ORF">DS909_10875</name>
</gene>
<dbReference type="InterPro" id="IPR050638">
    <property type="entry name" value="AA-Vitamin_Transporters"/>
</dbReference>
<evidence type="ECO:0000256" key="5">
    <source>
        <dbReference type="ARBA" id="ARBA00023136"/>
    </source>
</evidence>
<dbReference type="RefSeq" id="WP_113823468.1">
    <property type="nucleotide sequence ID" value="NZ_QOCE01000029.1"/>
</dbReference>
<feature type="transmembrane region" description="Helical" evidence="6">
    <location>
        <begin position="255"/>
        <end position="273"/>
    </location>
</feature>
<dbReference type="GO" id="GO:0016020">
    <property type="term" value="C:membrane"/>
    <property type="evidence" value="ECO:0007669"/>
    <property type="project" value="UniProtKB-SubCell"/>
</dbReference>
<keyword evidence="4 6" id="KW-1133">Transmembrane helix</keyword>
<comment type="subcellular location">
    <subcellularLocation>
        <location evidence="1">Membrane</location>
        <topology evidence="1">Multi-pass membrane protein</topology>
    </subcellularLocation>
</comment>
<protein>
    <submittedName>
        <fullName evidence="8">EamA family transporter</fullName>
    </submittedName>
</protein>
<feature type="domain" description="EamA" evidence="7">
    <location>
        <begin position="162"/>
        <end position="293"/>
    </location>
</feature>
<dbReference type="Pfam" id="PF00892">
    <property type="entry name" value="EamA"/>
    <property type="match status" value="2"/>
</dbReference>
<dbReference type="InterPro" id="IPR000620">
    <property type="entry name" value="EamA_dom"/>
</dbReference>